<feature type="transmembrane region" description="Helical" evidence="8">
    <location>
        <begin position="507"/>
        <end position="529"/>
    </location>
</feature>
<feature type="transmembrane region" description="Helical" evidence="8">
    <location>
        <begin position="42"/>
        <end position="63"/>
    </location>
</feature>
<keyword evidence="2" id="KW-0813">Transport</keyword>
<feature type="transmembrane region" description="Helical" evidence="8">
    <location>
        <begin position="421"/>
        <end position="442"/>
    </location>
</feature>
<comment type="caution">
    <text evidence="10">The sequence shown here is derived from an EMBL/GenBank/DDBJ whole genome shotgun (WGS) entry which is preliminary data.</text>
</comment>
<evidence type="ECO:0000256" key="5">
    <source>
        <dbReference type="ARBA" id="ARBA00022989"/>
    </source>
</evidence>
<feature type="transmembrane region" description="Helical" evidence="8">
    <location>
        <begin position="154"/>
        <end position="184"/>
    </location>
</feature>
<evidence type="ECO:0000313" key="10">
    <source>
        <dbReference type="EMBL" id="KAF7292871.1"/>
    </source>
</evidence>
<evidence type="ECO:0000259" key="9">
    <source>
        <dbReference type="Pfam" id="PF03600"/>
    </source>
</evidence>
<dbReference type="PANTHER" id="PTHR43302:SF5">
    <property type="entry name" value="TRANSPORTER ARSB-RELATED"/>
    <property type="match status" value="1"/>
</dbReference>
<evidence type="ECO:0000256" key="2">
    <source>
        <dbReference type="ARBA" id="ARBA00022448"/>
    </source>
</evidence>
<feature type="transmembrane region" description="Helical" evidence="8">
    <location>
        <begin position="75"/>
        <end position="93"/>
    </location>
</feature>
<dbReference type="RefSeq" id="XP_037215299.1">
    <property type="nucleotide sequence ID" value="XM_037368373.1"/>
</dbReference>
<dbReference type="Pfam" id="PF03600">
    <property type="entry name" value="CitMHS"/>
    <property type="match status" value="1"/>
</dbReference>
<feature type="transmembrane region" description="Helical" evidence="8">
    <location>
        <begin position="581"/>
        <end position="602"/>
    </location>
</feature>
<feature type="transmembrane region" description="Helical" evidence="8">
    <location>
        <begin position="462"/>
        <end position="486"/>
    </location>
</feature>
<keyword evidence="6 8" id="KW-0472">Membrane</keyword>
<name>A0A8H6S6A7_9AGAR</name>
<evidence type="ECO:0000256" key="3">
    <source>
        <dbReference type="ARBA" id="ARBA00022475"/>
    </source>
</evidence>
<protein>
    <submittedName>
        <fullName evidence="10">Arsenical pump membrane protein</fullName>
    </submittedName>
</protein>
<dbReference type="GO" id="GO:0055085">
    <property type="term" value="P:transmembrane transport"/>
    <property type="evidence" value="ECO:0007669"/>
    <property type="project" value="InterPro"/>
</dbReference>
<sequence length="603" mass="66563">MTSLRSDLPPKVARLIVLPLGHNSHGRAESRPFFLSVNFPMAITRFSIVTLIFFVLSITFVIYPVKIRIGRRRIPINLTTAPILAIAILWAAQCLGATQIRDGIVGTEGVKPYNILILFFSLAYMAITLDISGVLQAAAFWVSNKGGTNGRRLYFYFYVMLTLLSVCLGNDPVILSGTVFLIYYTRGVDLEPLPWLMAEFASANTASMVLVVGNPTNVVVCEGFGINFAAFTLYTILVFLACNVVCYFALAFQFRDISHIPRHMKPIEKFDVRSAIRDPLAAVVGASLLFVCIVVVLVTSFFKVDVWKITLPFAVAKFLFDMIWDHWKYTHPRSNAIDETEKPPESADSSKDDVFDMQRAMTLQSTIGRQQTLATDPESATPSSPENQTLPQRLGPRFNAKYDSLSLRFPTFFTALPRLPFALVPFAFSQFILIEALAHQGWIQVFGRWFAIASKGDIHPSVWLTGVLGVVLCNLAGTNIGATILLTKIVRAADLPHNTTRAAGVSLALASNIGAVSATFSASLAGLLWKTILKQKQDEIAADEVLKIKHVRERGQEVPPGAYEFAKRLEITQGVFARWNVFPLLVMTVVGLGVVSAEMAVLY</sequence>
<keyword evidence="11" id="KW-1185">Reference proteome</keyword>
<comment type="subcellular location">
    <subcellularLocation>
        <location evidence="1">Cell membrane</location>
        <topology evidence="1">Multi-pass membrane protein</topology>
    </subcellularLocation>
</comment>
<reference evidence="10" key="1">
    <citation type="submission" date="2020-05" db="EMBL/GenBank/DDBJ databases">
        <title>Mycena genomes resolve the evolution of fungal bioluminescence.</title>
        <authorList>
            <person name="Tsai I.J."/>
        </authorList>
    </citation>
    <scope>NUCLEOTIDE SEQUENCE</scope>
    <source>
        <strain evidence="10">171206Taipei</strain>
    </source>
</reference>
<dbReference type="InterPro" id="IPR004680">
    <property type="entry name" value="Cit_transptr-like_dom"/>
</dbReference>
<feature type="region of interest" description="Disordered" evidence="7">
    <location>
        <begin position="369"/>
        <end position="393"/>
    </location>
</feature>
<dbReference type="AlphaFoldDB" id="A0A8H6S6A7"/>
<keyword evidence="4 8" id="KW-0812">Transmembrane</keyword>
<organism evidence="10 11">
    <name type="scientific">Mycena indigotica</name>
    <dbReference type="NCBI Taxonomy" id="2126181"/>
    <lineage>
        <taxon>Eukaryota</taxon>
        <taxon>Fungi</taxon>
        <taxon>Dikarya</taxon>
        <taxon>Basidiomycota</taxon>
        <taxon>Agaricomycotina</taxon>
        <taxon>Agaricomycetes</taxon>
        <taxon>Agaricomycetidae</taxon>
        <taxon>Agaricales</taxon>
        <taxon>Marasmiineae</taxon>
        <taxon>Mycenaceae</taxon>
        <taxon>Mycena</taxon>
    </lineage>
</organism>
<dbReference type="Proteomes" id="UP000636479">
    <property type="component" value="Unassembled WGS sequence"/>
</dbReference>
<evidence type="ECO:0000256" key="6">
    <source>
        <dbReference type="ARBA" id="ARBA00023136"/>
    </source>
</evidence>
<keyword evidence="3" id="KW-1003">Cell membrane</keyword>
<dbReference type="EMBL" id="JACAZF010000011">
    <property type="protein sequence ID" value="KAF7292871.1"/>
    <property type="molecule type" value="Genomic_DNA"/>
</dbReference>
<keyword evidence="5 8" id="KW-1133">Transmembrane helix</keyword>
<dbReference type="GeneID" id="59350889"/>
<proteinExistence type="predicted"/>
<feature type="transmembrane region" description="Helical" evidence="8">
    <location>
        <begin position="113"/>
        <end position="142"/>
    </location>
</feature>
<feature type="transmembrane region" description="Helical" evidence="8">
    <location>
        <begin position="275"/>
        <end position="300"/>
    </location>
</feature>
<evidence type="ECO:0000256" key="8">
    <source>
        <dbReference type="SAM" id="Phobius"/>
    </source>
</evidence>
<feature type="compositionally biased region" description="Polar residues" evidence="7">
    <location>
        <begin position="369"/>
        <end position="391"/>
    </location>
</feature>
<evidence type="ECO:0000256" key="1">
    <source>
        <dbReference type="ARBA" id="ARBA00004651"/>
    </source>
</evidence>
<evidence type="ECO:0000256" key="4">
    <source>
        <dbReference type="ARBA" id="ARBA00022692"/>
    </source>
</evidence>
<gene>
    <name evidence="10" type="ORF">MIND_01186100</name>
</gene>
<feature type="transmembrane region" description="Helical" evidence="8">
    <location>
        <begin position="233"/>
        <end position="254"/>
    </location>
</feature>
<accession>A0A8H6S6A7</accession>
<evidence type="ECO:0000313" key="11">
    <source>
        <dbReference type="Proteomes" id="UP000636479"/>
    </source>
</evidence>
<feature type="domain" description="Citrate transporter-like" evidence="9">
    <location>
        <begin position="83"/>
        <end position="314"/>
    </location>
</feature>
<dbReference type="GO" id="GO:0005886">
    <property type="term" value="C:plasma membrane"/>
    <property type="evidence" value="ECO:0007669"/>
    <property type="project" value="UniProtKB-SubCell"/>
</dbReference>
<dbReference type="OrthoDB" id="442352at2759"/>
<evidence type="ECO:0000256" key="7">
    <source>
        <dbReference type="SAM" id="MobiDB-lite"/>
    </source>
</evidence>
<dbReference type="PANTHER" id="PTHR43302">
    <property type="entry name" value="TRANSPORTER ARSB-RELATED"/>
    <property type="match status" value="1"/>
</dbReference>